<dbReference type="STRING" id="555512.SAMN04487993_10327"/>
<dbReference type="AlphaFoldDB" id="A0A1G8TS75"/>
<evidence type="ECO:0000313" key="1">
    <source>
        <dbReference type="EMBL" id="SDJ44388.1"/>
    </source>
</evidence>
<protein>
    <submittedName>
        <fullName evidence="1">Uncharacterized protein</fullName>
    </submittedName>
</protein>
<dbReference type="Proteomes" id="UP000199093">
    <property type="component" value="Unassembled WGS sequence"/>
</dbReference>
<proteinExistence type="predicted"/>
<dbReference type="RefSeq" id="WP_089851785.1">
    <property type="nucleotide sequence ID" value="NZ_FNEJ01000032.1"/>
</dbReference>
<gene>
    <name evidence="1" type="ORF">SAMN04487993_10327</name>
</gene>
<name>A0A1G8TS75_9RHOB</name>
<organism evidence="1 2">
    <name type="scientific">Salipiger marinus</name>
    <dbReference type="NCBI Taxonomy" id="555512"/>
    <lineage>
        <taxon>Bacteria</taxon>
        <taxon>Pseudomonadati</taxon>
        <taxon>Pseudomonadota</taxon>
        <taxon>Alphaproteobacteria</taxon>
        <taxon>Rhodobacterales</taxon>
        <taxon>Roseobacteraceae</taxon>
        <taxon>Salipiger</taxon>
    </lineage>
</organism>
<accession>A0A1G8TS75</accession>
<reference evidence="1 2" key="1">
    <citation type="submission" date="2016-10" db="EMBL/GenBank/DDBJ databases">
        <authorList>
            <person name="de Groot N.N."/>
        </authorList>
    </citation>
    <scope>NUCLEOTIDE SEQUENCE [LARGE SCALE GENOMIC DNA]</scope>
    <source>
        <strain evidence="1 2">DSM 26424</strain>
    </source>
</reference>
<evidence type="ECO:0000313" key="2">
    <source>
        <dbReference type="Proteomes" id="UP000199093"/>
    </source>
</evidence>
<keyword evidence="2" id="KW-1185">Reference proteome</keyword>
<dbReference type="EMBL" id="FNEJ01000032">
    <property type="protein sequence ID" value="SDJ44388.1"/>
    <property type="molecule type" value="Genomic_DNA"/>
</dbReference>
<dbReference type="OrthoDB" id="6174477at2"/>
<sequence>MRLAILGNSHTACLLHALNARPDLGRGLDITFYAAIGRNMNDFAVAEGCLVPQTELLRTSLQTTSGGADRIDPARHDAVLTIGLNYNLPPVSTRLSHAVQQAVLRNLVRSSVAWKLAGLLRQVSDIPVHVAHTPLRASDITTHNEHVVTQVLPYDRVLEETQAHWSELDVRGLRQPDHTRYRDVLTRRNYSRGSRGLRGAGLLHDSGDRSHMNEEFGADLLLSARAAMGLG</sequence>